<feature type="region of interest" description="Disordered" evidence="1">
    <location>
        <begin position="47"/>
        <end position="79"/>
    </location>
</feature>
<evidence type="ECO:0000313" key="3">
    <source>
        <dbReference type="Proteomes" id="UP000325316"/>
    </source>
</evidence>
<name>A0A5B9NGG0_9CAUD</name>
<dbReference type="Proteomes" id="UP000325316">
    <property type="component" value="Segment"/>
</dbReference>
<feature type="compositionally biased region" description="Polar residues" evidence="1">
    <location>
        <begin position="67"/>
        <end position="78"/>
    </location>
</feature>
<proteinExistence type="predicted"/>
<reference evidence="2 3" key="1">
    <citation type="submission" date="2019-04" db="EMBL/GenBank/DDBJ databases">
        <authorList>
            <person name="Anderson K.J."/>
            <person name="Thurgood T.L."/>
            <person name="Sharma R."/>
            <person name="Arens D.K."/>
            <person name="Kruger J.L."/>
            <person name="Thompson D.W."/>
            <person name="Casjens S."/>
            <person name="Grose J.H."/>
        </authorList>
    </citation>
    <scope>NUCLEOTIDE SEQUENCE [LARGE SCALE GENOMIC DNA]</scope>
</reference>
<gene>
    <name evidence="2" type="ORF">KAALPHA_91</name>
</gene>
<sequence length="144" mass="17152">MGYGLDELNDWYDDYEDEDYENEEYGHEPRPINLHGDRIEVLRLLNSSQRTSTTRERKLTEVKEHSSQSPQKKATTTRYDIMEPIYRNNALMKVGTTLVCPSCGEPFKKKSYQQKFCRTNGNKCKDYFWNCHPDRIGRTEEWKQ</sequence>
<dbReference type="EMBL" id="MN013084">
    <property type="protein sequence ID" value="QEG13128.1"/>
    <property type="molecule type" value="Genomic_DNA"/>
</dbReference>
<evidence type="ECO:0000256" key="1">
    <source>
        <dbReference type="SAM" id="MobiDB-lite"/>
    </source>
</evidence>
<evidence type="ECO:0000313" key="2">
    <source>
        <dbReference type="EMBL" id="QEG13128.1"/>
    </source>
</evidence>
<protein>
    <submittedName>
        <fullName evidence="2">Uncharacterized protein</fullName>
    </submittedName>
</protein>
<feature type="compositionally biased region" description="Basic and acidic residues" evidence="1">
    <location>
        <begin position="53"/>
        <end position="66"/>
    </location>
</feature>
<accession>A0A5B9NGG0</accession>
<organism evidence="2 3">
    <name type="scientific">Klebsiella phage vB_KaeM_KaAlpha</name>
    <dbReference type="NCBI Taxonomy" id="2591367"/>
    <lineage>
        <taxon>Viruses</taxon>
        <taxon>Duplodnaviria</taxon>
        <taxon>Heunggongvirae</taxon>
        <taxon>Uroviricota</taxon>
        <taxon>Caudoviricetes</taxon>
        <taxon>Pantevenvirales</taxon>
        <taxon>Straboviridae</taxon>
        <taxon>Tevenvirinae</taxon>
        <taxon>Karamvirus</taxon>
        <taxon>Karamvirus pg7</taxon>
    </lineage>
</organism>